<name>A0A813VUY0_9BILA</name>
<dbReference type="InterPro" id="IPR007527">
    <property type="entry name" value="Znf_SWIM"/>
</dbReference>
<feature type="domain" description="SWIM-type" evidence="3">
    <location>
        <begin position="295"/>
        <end position="331"/>
    </location>
</feature>
<dbReference type="GO" id="GO:0003677">
    <property type="term" value="F:DNA binding"/>
    <property type="evidence" value="ECO:0007669"/>
    <property type="project" value="InterPro"/>
</dbReference>
<proteinExistence type="predicted"/>
<dbReference type="GO" id="GO:0008270">
    <property type="term" value="F:zinc ion binding"/>
    <property type="evidence" value="ECO:0007669"/>
    <property type="project" value="UniProtKB-KW"/>
</dbReference>
<organism evidence="4 5">
    <name type="scientific">Brachionus calyciflorus</name>
    <dbReference type="NCBI Taxonomy" id="104777"/>
    <lineage>
        <taxon>Eukaryota</taxon>
        <taxon>Metazoa</taxon>
        <taxon>Spiralia</taxon>
        <taxon>Gnathifera</taxon>
        <taxon>Rotifera</taxon>
        <taxon>Eurotatoria</taxon>
        <taxon>Monogononta</taxon>
        <taxon>Pseudotrocha</taxon>
        <taxon>Ploima</taxon>
        <taxon>Brachionidae</taxon>
        <taxon>Brachionus</taxon>
    </lineage>
</organism>
<keyword evidence="1" id="KW-0863">Zinc-finger</keyword>
<dbReference type="SMART" id="SM00384">
    <property type="entry name" value="AT_hook"/>
    <property type="match status" value="2"/>
</dbReference>
<keyword evidence="1" id="KW-0862">Zinc</keyword>
<gene>
    <name evidence="4" type="ORF">OXX778_LOCUS8603</name>
</gene>
<evidence type="ECO:0000313" key="4">
    <source>
        <dbReference type="EMBL" id="CAF0843974.1"/>
    </source>
</evidence>
<keyword evidence="1" id="KW-0479">Metal-binding</keyword>
<evidence type="ECO:0000313" key="5">
    <source>
        <dbReference type="Proteomes" id="UP000663879"/>
    </source>
</evidence>
<dbReference type="InterPro" id="IPR017956">
    <property type="entry name" value="AT_hook_DNA-bd_motif"/>
</dbReference>
<evidence type="ECO:0000256" key="1">
    <source>
        <dbReference type="PROSITE-ProRule" id="PRU00325"/>
    </source>
</evidence>
<protein>
    <recommendedName>
        <fullName evidence="3">SWIM-type domain-containing protein</fullName>
    </recommendedName>
</protein>
<dbReference type="AlphaFoldDB" id="A0A813VUY0"/>
<evidence type="ECO:0000256" key="2">
    <source>
        <dbReference type="SAM" id="MobiDB-lite"/>
    </source>
</evidence>
<feature type="region of interest" description="Disordered" evidence="2">
    <location>
        <begin position="435"/>
        <end position="477"/>
    </location>
</feature>
<accession>A0A813VUY0</accession>
<dbReference type="EMBL" id="CAJNOC010001198">
    <property type="protein sequence ID" value="CAF0843974.1"/>
    <property type="molecule type" value="Genomic_DNA"/>
</dbReference>
<keyword evidence="5" id="KW-1185">Reference proteome</keyword>
<dbReference type="OrthoDB" id="119028at2759"/>
<comment type="caution">
    <text evidence="4">The sequence shown here is derived from an EMBL/GenBank/DDBJ whole genome shotgun (WGS) entry which is preliminary data.</text>
</comment>
<feature type="compositionally biased region" description="Polar residues" evidence="2">
    <location>
        <begin position="435"/>
        <end position="446"/>
    </location>
</feature>
<dbReference type="Proteomes" id="UP000663879">
    <property type="component" value="Unassembled WGS sequence"/>
</dbReference>
<sequence>MCGTIDKNKSYHPFGVMLSKYETNEDFAFMFQSIKDLAKQIYNFDLDVHVLLADAAMSITNGFIKVFGFIEKRIVCWAHVERHIKDNLKGINKDTKHKIKQDLLIIQQATKPEQLNLAWTLFYEKWHDPSANPTIQNALINHFLEYFRKNWFGQFTSGWYEEYAKDFPSTNNSLESTNNWIKNESTFRELLPMKEFLESVEEFVTFWSKDRNENFITTKKFLEIPPIETHLWTLAFEWCKLNKRIIKLSRNDHVLYMFTSSEVSFEASKSMCKELLDKTHWNSFDDYKSQVTSIRYVKLDELRWESSVCSCVYWNKNYICKHTIGVAFNCKLTSFPGLDLNIEANARRGRRKKATEALVHRDSTGPVNPLMMTQNEIESQPEVDLQVSTAQGIISHALGGSSITIEKIHTNTSNKKRGRPRKNIQISATSIEENEITSDQPTTSAQALLKKRGRPPKSNHNTDNEISENAKKRKLNN</sequence>
<reference evidence="4" key="1">
    <citation type="submission" date="2021-02" db="EMBL/GenBank/DDBJ databases">
        <authorList>
            <person name="Nowell W R."/>
        </authorList>
    </citation>
    <scope>NUCLEOTIDE SEQUENCE</scope>
    <source>
        <strain evidence="4">Ploen Becks lab</strain>
    </source>
</reference>
<dbReference type="PROSITE" id="PS50966">
    <property type="entry name" value="ZF_SWIM"/>
    <property type="match status" value="1"/>
</dbReference>
<evidence type="ECO:0000259" key="3">
    <source>
        <dbReference type="PROSITE" id="PS50966"/>
    </source>
</evidence>